<reference evidence="1 2" key="1">
    <citation type="submission" date="2019-07" db="EMBL/GenBank/DDBJ databases">
        <title>Whole genome shotgun sequence of Segetibacter aerophilus NBRC 106135.</title>
        <authorList>
            <person name="Hosoyama A."/>
            <person name="Uohara A."/>
            <person name="Ohji S."/>
            <person name="Ichikawa N."/>
        </authorList>
    </citation>
    <scope>NUCLEOTIDE SEQUENCE [LARGE SCALE GENOMIC DNA]</scope>
    <source>
        <strain evidence="1 2">NBRC 106135</strain>
    </source>
</reference>
<dbReference type="OrthoDB" id="9766256at2"/>
<dbReference type="InterPro" id="IPR041662">
    <property type="entry name" value="SusD-like_2"/>
</dbReference>
<name>A0A512BGI6_9BACT</name>
<dbReference type="SUPFAM" id="SSF48452">
    <property type="entry name" value="TPR-like"/>
    <property type="match status" value="1"/>
</dbReference>
<dbReference type="Proteomes" id="UP000321513">
    <property type="component" value="Unassembled WGS sequence"/>
</dbReference>
<evidence type="ECO:0000313" key="1">
    <source>
        <dbReference type="EMBL" id="GEO11080.1"/>
    </source>
</evidence>
<protein>
    <recommendedName>
        <fullName evidence="3">SusD/RagB family nutrient-binding outer membrane lipoprotein</fullName>
    </recommendedName>
</protein>
<evidence type="ECO:0008006" key="3">
    <source>
        <dbReference type="Google" id="ProtNLM"/>
    </source>
</evidence>
<dbReference type="PROSITE" id="PS51257">
    <property type="entry name" value="PROKAR_LIPOPROTEIN"/>
    <property type="match status" value="1"/>
</dbReference>
<dbReference type="AlphaFoldDB" id="A0A512BGI6"/>
<dbReference type="Gene3D" id="1.25.40.390">
    <property type="match status" value="1"/>
</dbReference>
<gene>
    <name evidence="1" type="ORF">SAE01_35760</name>
</gene>
<sequence length="498" mass="55044">MKSTYKLFILTAAISFLQGCTKDFEKINTPPTSVTVIDPGLVFSKVQKDAAFAEGYEYPNNQFGSWIQQWAGGVLISSSRYVEQSDNDTWAAHYTLIRNISQIRNEILKGMENDPAGRTKLAMAKIVEITVWQRLTDLFGDVPYSQTGLGAEEVNSKPAFDTQESIYKSLIANINTAMGQLNASDASYGAADFYYKGDVAKWKKYANSIKLRLGMRIRYADPALAQKTVTEAMAQPLMESNSDNATIPTYNNATNANVHPLLNHFLAGSPDLKYLADAFVTKLVTTNDPRLPRIAQPTVNSVKAGTPGYKGIGVALTDALLKNVIKDDYSTASTLTFFNRSYSPAIPCIVMSFSDVSFYKAEAALEGWGATVEQAEGFYQAGVRAALAQEPYNITTVPASFTELSFTGLTKEQKLEKIGTQKWIQLFGRSYEAFTEWRRMGYPALKPGPFAGSTNGTIPRRTIYSSREALLNAENYKAASARMSNGDTYVSKVWWDKR</sequence>
<dbReference type="Pfam" id="PF12771">
    <property type="entry name" value="SusD-like_2"/>
    <property type="match status" value="1"/>
</dbReference>
<proteinExistence type="predicted"/>
<dbReference type="InterPro" id="IPR011990">
    <property type="entry name" value="TPR-like_helical_dom_sf"/>
</dbReference>
<comment type="caution">
    <text evidence="1">The sequence shown here is derived from an EMBL/GenBank/DDBJ whole genome shotgun (WGS) entry which is preliminary data.</text>
</comment>
<organism evidence="1 2">
    <name type="scientific">Segetibacter aerophilus</name>
    <dbReference type="NCBI Taxonomy" id="670293"/>
    <lineage>
        <taxon>Bacteria</taxon>
        <taxon>Pseudomonadati</taxon>
        <taxon>Bacteroidota</taxon>
        <taxon>Chitinophagia</taxon>
        <taxon>Chitinophagales</taxon>
        <taxon>Chitinophagaceae</taxon>
        <taxon>Segetibacter</taxon>
    </lineage>
</organism>
<dbReference type="RefSeq" id="WP_147205195.1">
    <property type="nucleotide sequence ID" value="NZ_BJYT01000016.1"/>
</dbReference>
<keyword evidence="2" id="KW-1185">Reference proteome</keyword>
<dbReference type="EMBL" id="BJYT01000016">
    <property type="protein sequence ID" value="GEO11080.1"/>
    <property type="molecule type" value="Genomic_DNA"/>
</dbReference>
<accession>A0A512BGI6</accession>
<evidence type="ECO:0000313" key="2">
    <source>
        <dbReference type="Proteomes" id="UP000321513"/>
    </source>
</evidence>